<name>A0A1I6HAL4_9EURY</name>
<dbReference type="STRING" id="555875.SAMN04488124_1989"/>
<dbReference type="InterPro" id="IPR058361">
    <property type="entry name" value="DUF8048"/>
</dbReference>
<dbReference type="AlphaFoldDB" id="A0A1I6HAL4"/>
<sequence>MPETIPLDGDVLLLAGARASVTPDRLPELVRLAQAHLRSRFDDYDREFESVHHGDDRTLFLVPEGHWTELGSDLGLEPREADALRRAHEQQLLRIGTKAGRRDEFETALEIREAVVVGR</sequence>
<evidence type="ECO:0000313" key="2">
    <source>
        <dbReference type="EMBL" id="SFR51512.1"/>
    </source>
</evidence>
<keyword evidence="3" id="KW-1185">Reference proteome</keyword>
<accession>A0A1I6HAL4</accession>
<feature type="domain" description="DUF8048" evidence="1">
    <location>
        <begin position="6"/>
        <end position="119"/>
    </location>
</feature>
<evidence type="ECO:0000259" key="1">
    <source>
        <dbReference type="Pfam" id="PF26222"/>
    </source>
</evidence>
<reference evidence="3" key="1">
    <citation type="submission" date="2016-10" db="EMBL/GenBank/DDBJ databases">
        <authorList>
            <person name="Varghese N."/>
            <person name="Submissions S."/>
        </authorList>
    </citation>
    <scope>NUCLEOTIDE SEQUENCE [LARGE SCALE GENOMIC DNA]</scope>
    <source>
        <strain evidence="3">CGMCC 1.8711</strain>
    </source>
</reference>
<organism evidence="2 3">
    <name type="scientific">Halogeometricum limi</name>
    <dbReference type="NCBI Taxonomy" id="555875"/>
    <lineage>
        <taxon>Archaea</taxon>
        <taxon>Methanobacteriati</taxon>
        <taxon>Methanobacteriota</taxon>
        <taxon>Stenosarchaea group</taxon>
        <taxon>Halobacteria</taxon>
        <taxon>Halobacteriales</taxon>
        <taxon>Haloferacaceae</taxon>
        <taxon>Halogeometricum</taxon>
    </lineage>
</organism>
<dbReference type="RefSeq" id="WP_089880047.1">
    <property type="nucleotide sequence ID" value="NZ_FOYS01000003.1"/>
</dbReference>
<dbReference type="EMBL" id="FOYS01000003">
    <property type="protein sequence ID" value="SFR51512.1"/>
    <property type="molecule type" value="Genomic_DNA"/>
</dbReference>
<proteinExistence type="predicted"/>
<gene>
    <name evidence="2" type="ORF">SAMN04488124_1989</name>
</gene>
<dbReference type="OrthoDB" id="235313at2157"/>
<evidence type="ECO:0000313" key="3">
    <source>
        <dbReference type="Proteomes" id="UP000243250"/>
    </source>
</evidence>
<dbReference type="Proteomes" id="UP000243250">
    <property type="component" value="Unassembled WGS sequence"/>
</dbReference>
<protein>
    <recommendedName>
        <fullName evidence="1">DUF8048 domain-containing protein</fullName>
    </recommendedName>
</protein>
<dbReference type="Pfam" id="PF26222">
    <property type="entry name" value="DUF8048"/>
    <property type="match status" value="1"/>
</dbReference>